<dbReference type="GO" id="GO:0140104">
    <property type="term" value="F:molecular carrier activity"/>
    <property type="evidence" value="ECO:0007669"/>
    <property type="project" value="InterPro"/>
</dbReference>
<dbReference type="Proteomes" id="UP000530660">
    <property type="component" value="Unassembled WGS sequence"/>
</dbReference>
<dbReference type="PANTHER" id="PTHR30368:SF2">
    <property type="entry name" value="SULFATE-BINDING PROTEIN"/>
    <property type="match status" value="1"/>
</dbReference>
<evidence type="ECO:0000313" key="6">
    <source>
        <dbReference type="Proteomes" id="UP000530660"/>
    </source>
</evidence>
<sequence length="483" mass="54535">MIITFVLVTPRFDSLRLKLVLDDWATGLKARRRKGPTPNERVTPDPGRKPVRGFQSRIFADRHQCGRLDRNIGQFDDQFPSMNTATISPLLAVATKKQRKIILAGFSVTRAVFRRITEMFQHFWLSKTGEKVIFGLSFAGSGVQSRAIRDGLPAHVCCLALADDIEKLVRIGYIKPSWRDRAPKRGIVARSITVIASRVHKGPSSPSEKRCKRFMDILTENLAVITANPKSAGAARWNFLGLWSAARSGSVPFDEDFIRNALEAKAKPENAPLCEKLEADCDWIAFAFLKEVYLRAPLLPRDGRDATDVFVRQELGDVLITYENEAILSQMRGLPLDYCVPQTESNCLIEFPISVIDQNAAQDNVADIAHAFVEYCFGEEAQRTITEYGFRPVSEPIFQHVKERFPTPPLMETVDDDYGGWGAVMRKFFAPGAIFDILFDQVARELLQRRRKQSRWGLWGSHIKISHEDSQLKPARTSLCRPA</sequence>
<dbReference type="GO" id="GO:1902358">
    <property type="term" value="P:sulfate transmembrane transport"/>
    <property type="evidence" value="ECO:0007669"/>
    <property type="project" value="InterPro"/>
</dbReference>
<organism evidence="5 6">
    <name type="scientific">Cyanidiococcus yangmingshanensis</name>
    <dbReference type="NCBI Taxonomy" id="2690220"/>
    <lineage>
        <taxon>Eukaryota</taxon>
        <taxon>Rhodophyta</taxon>
        <taxon>Bangiophyceae</taxon>
        <taxon>Cyanidiales</taxon>
        <taxon>Cyanidiaceae</taxon>
        <taxon>Cyanidiococcus</taxon>
    </lineage>
</organism>
<evidence type="ECO:0000256" key="3">
    <source>
        <dbReference type="ARBA" id="ARBA00022729"/>
    </source>
</evidence>
<protein>
    <submittedName>
        <fullName evidence="5">Uncharacterized protein</fullName>
    </submittedName>
</protein>
<dbReference type="PANTHER" id="PTHR30368">
    <property type="entry name" value="SULFATE-BINDING PROTEIN"/>
    <property type="match status" value="1"/>
</dbReference>
<keyword evidence="6" id="KW-1185">Reference proteome</keyword>
<reference evidence="5 6" key="1">
    <citation type="journal article" date="2020" name="J. Phycol.">
        <title>Comparative genome analysis reveals Cyanidiococcus gen. nov., a new extremophilic red algal genus sister to Cyanidioschyzon (Cyanidioschyzonaceae, Rhodophyta).</title>
        <authorList>
            <person name="Liu S.-L."/>
            <person name="Chiang Y.-R."/>
            <person name="Yoon H.S."/>
            <person name="Fu H.-Y."/>
        </authorList>
    </citation>
    <scope>NUCLEOTIDE SEQUENCE [LARGE SCALE GENOMIC DNA]</scope>
    <source>
        <strain evidence="5 6">THAL066</strain>
    </source>
</reference>
<dbReference type="InterPro" id="IPR005669">
    <property type="entry name" value="Thiosulph/SO4-bd"/>
</dbReference>
<gene>
    <name evidence="5" type="ORF">F1559_002414</name>
</gene>
<dbReference type="AlphaFoldDB" id="A0A7J7IQ17"/>
<dbReference type="Gene3D" id="3.40.190.10">
    <property type="entry name" value="Periplasmic binding protein-like II"/>
    <property type="match status" value="2"/>
</dbReference>
<keyword evidence="3" id="KW-0732">Signal</keyword>
<keyword evidence="2" id="KW-0813">Transport</keyword>
<comment type="caution">
    <text evidence="5">The sequence shown here is derived from an EMBL/GenBank/DDBJ whole genome shotgun (WGS) entry which is preliminary data.</text>
</comment>
<dbReference type="EMBL" id="VWRR01000002">
    <property type="protein sequence ID" value="KAF6004819.1"/>
    <property type="molecule type" value="Genomic_DNA"/>
</dbReference>
<evidence type="ECO:0000256" key="1">
    <source>
        <dbReference type="ARBA" id="ARBA00004418"/>
    </source>
</evidence>
<dbReference type="OrthoDB" id="1778at2759"/>
<comment type="subcellular location">
    <subcellularLocation>
        <location evidence="1">Periplasm</location>
    </subcellularLocation>
</comment>
<name>A0A7J7IQ17_9RHOD</name>
<proteinExistence type="predicted"/>
<evidence type="ECO:0000313" key="5">
    <source>
        <dbReference type="EMBL" id="KAF6004819.1"/>
    </source>
</evidence>
<evidence type="ECO:0000256" key="4">
    <source>
        <dbReference type="ARBA" id="ARBA00022764"/>
    </source>
</evidence>
<dbReference type="SUPFAM" id="SSF53850">
    <property type="entry name" value="Periplasmic binding protein-like II"/>
    <property type="match status" value="1"/>
</dbReference>
<evidence type="ECO:0000256" key="2">
    <source>
        <dbReference type="ARBA" id="ARBA00022448"/>
    </source>
</evidence>
<dbReference type="Pfam" id="PF13531">
    <property type="entry name" value="SBP_bac_11"/>
    <property type="match status" value="1"/>
</dbReference>
<keyword evidence="4" id="KW-0574">Periplasm</keyword>
<accession>A0A7J7IQ17</accession>